<dbReference type="GO" id="GO:0030313">
    <property type="term" value="C:cell envelope"/>
    <property type="evidence" value="ECO:0007669"/>
    <property type="project" value="UniProtKB-SubCell"/>
</dbReference>
<dbReference type="Gene3D" id="2.60.40.4270">
    <property type="entry name" value="Listeria-Bacteroides repeat domain"/>
    <property type="match status" value="3"/>
</dbReference>
<keyword evidence="3" id="KW-1185">Reference proteome</keyword>
<comment type="caution">
    <text evidence="2">The sequence shown here is derived from an EMBL/GenBank/DDBJ whole genome shotgun (WGS) entry which is preliminary data.</text>
</comment>
<dbReference type="EMBL" id="RJQC01000001">
    <property type="protein sequence ID" value="RNM31444.1"/>
    <property type="molecule type" value="Genomic_DNA"/>
</dbReference>
<name>A0A3N0I353_9FIRM</name>
<reference evidence="2 3" key="1">
    <citation type="submission" date="2018-11" db="EMBL/GenBank/DDBJ databases">
        <title>Clostridium sp. nov., a member of the family Erysipelotrichaceae isolated from pig faeces.</title>
        <authorList>
            <person name="Chang Y.-H."/>
        </authorList>
    </citation>
    <scope>NUCLEOTIDE SEQUENCE [LARGE SCALE GENOMIC DNA]</scope>
    <source>
        <strain evidence="2 3">YH-panp20</strain>
    </source>
</reference>
<comment type="subcellular location">
    <subcellularLocation>
        <location evidence="1">Cell envelope</location>
    </subcellularLocation>
</comment>
<evidence type="ECO:0000313" key="2">
    <source>
        <dbReference type="EMBL" id="RNM31444.1"/>
    </source>
</evidence>
<dbReference type="Pfam" id="PF09479">
    <property type="entry name" value="Flg_new"/>
    <property type="match status" value="3"/>
</dbReference>
<proteinExistence type="predicted"/>
<dbReference type="AlphaFoldDB" id="A0A3N0I353"/>
<accession>A0A3N0I353</accession>
<evidence type="ECO:0008006" key="4">
    <source>
        <dbReference type="Google" id="ProtNLM"/>
    </source>
</evidence>
<dbReference type="NCBIfam" id="TIGR02543">
    <property type="entry name" value="List_Bact_rpt"/>
    <property type="match status" value="1"/>
</dbReference>
<dbReference type="InterPro" id="IPR013378">
    <property type="entry name" value="InlB-like_B-rpt"/>
</dbReference>
<dbReference type="RefSeq" id="WP_128519604.1">
    <property type="nucleotide sequence ID" value="NZ_RJQC01000001.1"/>
</dbReference>
<organism evidence="2 3">
    <name type="scientific">Absicoccus porci</name>
    <dbReference type="NCBI Taxonomy" id="2486576"/>
    <lineage>
        <taxon>Bacteria</taxon>
        <taxon>Bacillati</taxon>
        <taxon>Bacillota</taxon>
        <taxon>Erysipelotrichia</taxon>
        <taxon>Erysipelotrichales</taxon>
        <taxon>Erysipelotrichaceae</taxon>
        <taxon>Absicoccus</taxon>
    </lineage>
</organism>
<protein>
    <recommendedName>
        <fullName evidence="4">InlB B-repeat-containing protein</fullName>
    </recommendedName>
</protein>
<dbReference type="Proteomes" id="UP000276568">
    <property type="component" value="Unassembled WGS sequence"/>
</dbReference>
<dbReference type="InterPro" id="IPR042229">
    <property type="entry name" value="Listeria/Bacterioides_rpt_sf"/>
</dbReference>
<gene>
    <name evidence="2" type="ORF">EDX97_02495</name>
</gene>
<dbReference type="OrthoDB" id="1655984at2"/>
<evidence type="ECO:0000256" key="1">
    <source>
        <dbReference type="ARBA" id="ARBA00004196"/>
    </source>
</evidence>
<evidence type="ECO:0000313" key="3">
    <source>
        <dbReference type="Proteomes" id="UP000276568"/>
    </source>
</evidence>
<sequence>MKKEGYQFVGWYVDPECTKQINPAAELPKITKLYPKWAPVWYPIHYKMNGGMNSRLNPRYTSCESPAYVLYPPQKKDQVFVGWTYDGEPTDVVPAKPHGSVTIEAHFVDPCIVSFETFGGRPIDPLEVAQDGFIHSLPVAKQSGYTFEGWYWDEQFLFPFHISQQINNSCTLYAKMTKNEYPITYDTQGGYSARSNPDHYCFDDPTILLKPAKKKGYVFDGWYDQIGRKHDFIRHHSLGPLHLVARFHHIDS</sequence>